<comment type="caution">
    <text evidence="2">The sequence shown here is derived from an EMBL/GenBank/DDBJ whole genome shotgun (WGS) entry which is preliminary data.</text>
</comment>
<protein>
    <submittedName>
        <fullName evidence="2">Uncharacterized protein</fullName>
    </submittedName>
</protein>
<gene>
    <name evidence="2" type="ORF">CC78DRAFT_338728</name>
</gene>
<dbReference type="EMBL" id="ML986649">
    <property type="protein sequence ID" value="KAF2261863.1"/>
    <property type="molecule type" value="Genomic_DNA"/>
</dbReference>
<feature type="region of interest" description="Disordered" evidence="1">
    <location>
        <begin position="57"/>
        <end position="84"/>
    </location>
</feature>
<evidence type="ECO:0000313" key="3">
    <source>
        <dbReference type="Proteomes" id="UP000800093"/>
    </source>
</evidence>
<dbReference type="AlphaFoldDB" id="A0A9P4K4A6"/>
<proteinExistence type="predicted"/>
<feature type="region of interest" description="Disordered" evidence="1">
    <location>
        <begin position="137"/>
        <end position="156"/>
    </location>
</feature>
<organism evidence="2 3">
    <name type="scientific">Lojkania enalia</name>
    <dbReference type="NCBI Taxonomy" id="147567"/>
    <lineage>
        <taxon>Eukaryota</taxon>
        <taxon>Fungi</taxon>
        <taxon>Dikarya</taxon>
        <taxon>Ascomycota</taxon>
        <taxon>Pezizomycotina</taxon>
        <taxon>Dothideomycetes</taxon>
        <taxon>Pleosporomycetidae</taxon>
        <taxon>Pleosporales</taxon>
        <taxon>Pleosporales incertae sedis</taxon>
        <taxon>Lojkania</taxon>
    </lineage>
</organism>
<evidence type="ECO:0000256" key="1">
    <source>
        <dbReference type="SAM" id="MobiDB-lite"/>
    </source>
</evidence>
<sequence length="156" mass="17736">MARRFQRPVLLRIEAKWHARRPATPQIRSLSGGVRPGQIALRAMTNLTLPSLRGTCTPSAALKQPSDSEHPHPTTTIHLQKPPHEAHYTKSMRKTSHSTQFGCFSKNLKPSIQRRKPIPLPVHLLFPRGMASWLPERRPSSPWPLTPRIPTECSRR</sequence>
<reference evidence="3" key="1">
    <citation type="journal article" date="2020" name="Stud. Mycol.">
        <title>101 Dothideomycetes genomes: A test case for predicting lifestyles and emergence of pathogens.</title>
        <authorList>
            <person name="Haridas S."/>
            <person name="Albert R."/>
            <person name="Binder M."/>
            <person name="Bloem J."/>
            <person name="LaButti K."/>
            <person name="Salamov A."/>
            <person name="Andreopoulos B."/>
            <person name="Baker S."/>
            <person name="Barry K."/>
            <person name="Bills G."/>
            <person name="Bluhm B."/>
            <person name="Cannon C."/>
            <person name="Castanera R."/>
            <person name="Culley D."/>
            <person name="Daum C."/>
            <person name="Ezra D."/>
            <person name="Gonzalez J."/>
            <person name="Henrissat B."/>
            <person name="Kuo A."/>
            <person name="Liang C."/>
            <person name="Lipzen A."/>
            <person name="Lutzoni F."/>
            <person name="Magnuson J."/>
            <person name="Mondo S."/>
            <person name="Nolan M."/>
            <person name="Ohm R."/>
            <person name="Pangilinan J."/>
            <person name="Park H.-J."/>
            <person name="Ramirez L."/>
            <person name="Alfaro M."/>
            <person name="Sun H."/>
            <person name="Tritt A."/>
            <person name="Yoshinaga Y."/>
            <person name="Zwiers L.-H."/>
            <person name="Turgeon B."/>
            <person name="Goodwin S."/>
            <person name="Spatafora J."/>
            <person name="Crous P."/>
            <person name="Grigoriev I."/>
        </authorList>
    </citation>
    <scope>NUCLEOTIDE SEQUENCE [LARGE SCALE GENOMIC DNA]</scope>
    <source>
        <strain evidence="3">CBS 304.66</strain>
    </source>
</reference>
<dbReference type="Proteomes" id="UP000800093">
    <property type="component" value="Unassembled WGS sequence"/>
</dbReference>
<keyword evidence="3" id="KW-1185">Reference proteome</keyword>
<name>A0A9P4K4A6_9PLEO</name>
<evidence type="ECO:0000313" key="2">
    <source>
        <dbReference type="EMBL" id="KAF2261863.1"/>
    </source>
</evidence>
<accession>A0A9P4K4A6</accession>